<evidence type="ECO:0000313" key="2">
    <source>
        <dbReference type="EMBL" id="CAE7558689.1"/>
    </source>
</evidence>
<name>A0A812UAC6_9DINO</name>
<evidence type="ECO:0000313" key="3">
    <source>
        <dbReference type="Proteomes" id="UP000604046"/>
    </source>
</evidence>
<reference evidence="2" key="1">
    <citation type="submission" date="2021-02" db="EMBL/GenBank/DDBJ databases">
        <authorList>
            <person name="Dougan E. K."/>
            <person name="Rhodes N."/>
            <person name="Thang M."/>
            <person name="Chan C."/>
        </authorList>
    </citation>
    <scope>NUCLEOTIDE SEQUENCE</scope>
</reference>
<gene>
    <name evidence="2" type="primary">ACC2</name>
    <name evidence="2" type="ORF">SNAT2548_LOCUS31455</name>
</gene>
<dbReference type="Proteomes" id="UP000604046">
    <property type="component" value="Unassembled WGS sequence"/>
</dbReference>
<keyword evidence="3" id="KW-1185">Reference proteome</keyword>
<feature type="region of interest" description="Disordered" evidence="1">
    <location>
        <begin position="82"/>
        <end position="103"/>
    </location>
</feature>
<dbReference type="AlphaFoldDB" id="A0A812UAC6"/>
<organism evidence="2 3">
    <name type="scientific">Symbiodinium natans</name>
    <dbReference type="NCBI Taxonomy" id="878477"/>
    <lineage>
        <taxon>Eukaryota</taxon>
        <taxon>Sar</taxon>
        <taxon>Alveolata</taxon>
        <taxon>Dinophyceae</taxon>
        <taxon>Suessiales</taxon>
        <taxon>Symbiodiniaceae</taxon>
        <taxon>Symbiodinium</taxon>
    </lineage>
</organism>
<proteinExistence type="predicted"/>
<evidence type="ECO:0000256" key="1">
    <source>
        <dbReference type="SAM" id="MobiDB-lite"/>
    </source>
</evidence>
<feature type="compositionally biased region" description="Basic and acidic residues" evidence="1">
    <location>
        <begin position="90"/>
        <end position="103"/>
    </location>
</feature>
<protein>
    <submittedName>
        <fullName evidence="2">ACC2 protein</fullName>
    </submittedName>
</protein>
<accession>A0A812UAC6</accession>
<dbReference type="EMBL" id="CAJNDS010002660">
    <property type="protein sequence ID" value="CAE7558689.1"/>
    <property type="molecule type" value="Genomic_DNA"/>
</dbReference>
<dbReference type="OrthoDB" id="408480at2759"/>
<comment type="caution">
    <text evidence="2">The sequence shown here is derived from an EMBL/GenBank/DDBJ whole genome shotgun (WGS) entry which is preliminary data.</text>
</comment>
<sequence length="103" mass="11510">MGCSGSCSHTVEPASDISVFYVPKNFPTPPKNLEPDSSTHHLHVRQLNSYLINVAKSPHTFQAQVARRRKARFGEAWAEGNVPDMSVQPRDPRGEGKWLRVCP</sequence>